<name>A0A6M0K1J6_9GAMM</name>
<sequence length="429" mass="45938">MWSTAAREALQPITCPFCGLLCDDLTLDTTDPAQPRLAGGCERARTESTRALTQASAHCLVDGAVVGLETALTRCAERLSQSQAPLLAGLATDVNGMRAALALADGCGATLDHMGGDALFRNLLVVQDGGWLTTTLTEARNRADLVLLVGTECHTRFPRLVERVLAPPEALFGEVAERHYVLLGPWSETAVPSDLPRDRTTVVEAPKDQLANLGSLLRGLVAGRPARADAIPAVDGAQLTALAEQLLQASYAVVVWSAGELAAPHAELEIQTWVELVRDLNETTRAAALPLAGTLGDITTNQVCTWQSGYPLRTSFQHAGPSYDPLLNRYQDLLAREEADCLLWIDAVSGEQSVPATSIPTLILGRADMSFERPPEVFIPVGVPGIHHPGHWYRSDAACPLPLGQLRDSDLPSVAQVLGQLLERLRAQA</sequence>
<accession>A0A6M0K1J6</accession>
<dbReference type="AlphaFoldDB" id="A0A6M0K1J6"/>
<dbReference type="EMBL" id="JAAIJQ010000057">
    <property type="protein sequence ID" value="NEV63628.1"/>
    <property type="molecule type" value="Genomic_DNA"/>
</dbReference>
<keyword evidence="2" id="KW-1185">Reference proteome</keyword>
<evidence type="ECO:0000313" key="1">
    <source>
        <dbReference type="EMBL" id="NEV63628.1"/>
    </source>
</evidence>
<dbReference type="Proteomes" id="UP000483379">
    <property type="component" value="Unassembled WGS sequence"/>
</dbReference>
<proteinExistence type="predicted"/>
<dbReference type="SUPFAM" id="SSF53706">
    <property type="entry name" value="Formate dehydrogenase/DMSO reductase, domains 1-3"/>
    <property type="match status" value="1"/>
</dbReference>
<gene>
    <name evidence="1" type="ORF">G3446_17320</name>
</gene>
<reference evidence="1 2" key="1">
    <citation type="submission" date="2020-02" db="EMBL/GenBank/DDBJ databases">
        <title>Genome sequences of Thiorhodococcus mannitoliphagus and Thiorhodococcus minor, purple sulfur photosynthetic bacteria in the gammaproteobacterial family, Chromatiaceae.</title>
        <authorList>
            <person name="Aviles F.A."/>
            <person name="Meyer T.E."/>
            <person name="Kyndt J.A."/>
        </authorList>
    </citation>
    <scope>NUCLEOTIDE SEQUENCE [LARGE SCALE GENOMIC DNA]</scope>
    <source>
        <strain evidence="1 2">DSM 11518</strain>
    </source>
</reference>
<protein>
    <submittedName>
        <fullName evidence="1">Formylmethanofuran dehydrogenase subunit B</fullName>
    </submittedName>
</protein>
<comment type="caution">
    <text evidence="1">The sequence shown here is derived from an EMBL/GenBank/DDBJ whole genome shotgun (WGS) entry which is preliminary data.</text>
</comment>
<organism evidence="1 2">
    <name type="scientific">Thiorhodococcus minor</name>
    <dbReference type="NCBI Taxonomy" id="57489"/>
    <lineage>
        <taxon>Bacteria</taxon>
        <taxon>Pseudomonadati</taxon>
        <taxon>Pseudomonadota</taxon>
        <taxon>Gammaproteobacteria</taxon>
        <taxon>Chromatiales</taxon>
        <taxon>Chromatiaceae</taxon>
        <taxon>Thiorhodococcus</taxon>
    </lineage>
</organism>
<evidence type="ECO:0000313" key="2">
    <source>
        <dbReference type="Proteomes" id="UP000483379"/>
    </source>
</evidence>
<dbReference type="RefSeq" id="WP_164454092.1">
    <property type="nucleotide sequence ID" value="NZ_JAAIJQ010000057.1"/>
</dbReference>